<dbReference type="InterPro" id="IPR011701">
    <property type="entry name" value="MFS"/>
</dbReference>
<reference evidence="9 10" key="1">
    <citation type="submission" date="2020-08" db="EMBL/GenBank/DDBJ databases">
        <authorList>
            <person name="Liu C."/>
            <person name="Sun Q."/>
        </authorList>
    </citation>
    <scope>NUCLEOTIDE SEQUENCE [LARGE SCALE GENOMIC DNA]</scope>
    <source>
        <strain evidence="9 10">NSJ-59</strain>
    </source>
</reference>
<keyword evidence="4 7" id="KW-0812">Transmembrane</keyword>
<sequence length="446" mass="48892">MGNLKKKIGFRWFVLGLIFFIYMIAGADRSNIGMVVPYIKESFQMSNTDIGAMAAFFYVAYAIVQIPSGHLYGKRGVRHIFSGAVILTSIATFIMGLSNSAAHLKAARAILGFAEGPINIGSLTTINRWFPTKEKGIATGVFMASIKFAPAFVPPVCAWIIMMYGWREVFYIFAIPGTFFAILWWFLVKDNPKDSRFVNEAELEYINQADAGTPAVKDKNVPVQRNTHTTLDKLIRTRVVTPLATNMQVLRSWNVWACALGYFLLVGITYTIMTWIPTYLVHVKHFSIIKVGLVASAPWVGAVIGNLLGGMASDKLFGSRRKPTMLVTTASTVVLMYALLYAPSDPTALGLLLLTAGIFLNFGYSMFLAYPMGITTKEKCPFAASIVNTAGSLGGAFAPFIVGVILDTFSWDSVFIFLAGISLAAFFLVVSMIEPIAKETTTEEAK</sequence>
<name>A0ABR6VI48_9FIRM</name>
<protein>
    <submittedName>
        <fullName evidence="9">MFS transporter</fullName>
    </submittedName>
</protein>
<accession>A0ABR6VI48</accession>
<evidence type="ECO:0000256" key="3">
    <source>
        <dbReference type="ARBA" id="ARBA00022475"/>
    </source>
</evidence>
<dbReference type="Gene3D" id="1.20.1250.20">
    <property type="entry name" value="MFS general substrate transporter like domains"/>
    <property type="match status" value="2"/>
</dbReference>
<keyword evidence="5 7" id="KW-1133">Transmembrane helix</keyword>
<feature type="transmembrane region" description="Helical" evidence="7">
    <location>
        <begin position="253"/>
        <end position="276"/>
    </location>
</feature>
<proteinExistence type="predicted"/>
<dbReference type="CDD" id="cd17319">
    <property type="entry name" value="MFS_ExuT_GudP_like"/>
    <property type="match status" value="1"/>
</dbReference>
<evidence type="ECO:0000256" key="6">
    <source>
        <dbReference type="ARBA" id="ARBA00023136"/>
    </source>
</evidence>
<dbReference type="Proteomes" id="UP000606870">
    <property type="component" value="Unassembled WGS sequence"/>
</dbReference>
<evidence type="ECO:0000256" key="5">
    <source>
        <dbReference type="ARBA" id="ARBA00022989"/>
    </source>
</evidence>
<feature type="transmembrane region" description="Helical" evidence="7">
    <location>
        <begin position="324"/>
        <end position="342"/>
    </location>
</feature>
<dbReference type="PANTHER" id="PTHR11662:SF399">
    <property type="entry name" value="FI19708P1-RELATED"/>
    <property type="match status" value="1"/>
</dbReference>
<evidence type="ECO:0000313" key="9">
    <source>
        <dbReference type="EMBL" id="MBC3536768.1"/>
    </source>
</evidence>
<dbReference type="SUPFAM" id="SSF103473">
    <property type="entry name" value="MFS general substrate transporter"/>
    <property type="match status" value="1"/>
</dbReference>
<evidence type="ECO:0000259" key="8">
    <source>
        <dbReference type="PROSITE" id="PS50850"/>
    </source>
</evidence>
<evidence type="ECO:0000256" key="2">
    <source>
        <dbReference type="ARBA" id="ARBA00022448"/>
    </source>
</evidence>
<feature type="transmembrane region" description="Helical" evidence="7">
    <location>
        <begin position="414"/>
        <end position="433"/>
    </location>
</feature>
<dbReference type="Pfam" id="PF07690">
    <property type="entry name" value="MFS_1"/>
    <property type="match status" value="1"/>
</dbReference>
<keyword evidence="6 7" id="KW-0472">Membrane</keyword>
<feature type="transmembrane region" description="Helical" evidence="7">
    <location>
        <begin position="109"/>
        <end position="130"/>
    </location>
</feature>
<feature type="transmembrane region" description="Helical" evidence="7">
    <location>
        <begin position="288"/>
        <end position="312"/>
    </location>
</feature>
<dbReference type="InterPro" id="IPR020846">
    <property type="entry name" value="MFS_dom"/>
</dbReference>
<dbReference type="RefSeq" id="WP_186502926.1">
    <property type="nucleotide sequence ID" value="NZ_JACOGK010000014.1"/>
</dbReference>
<gene>
    <name evidence="9" type="ORF">H8J70_05840</name>
</gene>
<evidence type="ECO:0000313" key="10">
    <source>
        <dbReference type="Proteomes" id="UP000606870"/>
    </source>
</evidence>
<evidence type="ECO:0000256" key="7">
    <source>
        <dbReference type="SAM" id="Phobius"/>
    </source>
</evidence>
<feature type="transmembrane region" description="Helical" evidence="7">
    <location>
        <begin position="12"/>
        <end position="30"/>
    </location>
</feature>
<feature type="transmembrane region" description="Helical" evidence="7">
    <location>
        <begin position="80"/>
        <end position="97"/>
    </location>
</feature>
<dbReference type="PANTHER" id="PTHR11662">
    <property type="entry name" value="SOLUTE CARRIER FAMILY 17"/>
    <property type="match status" value="1"/>
</dbReference>
<keyword evidence="10" id="KW-1185">Reference proteome</keyword>
<feature type="domain" description="Major facilitator superfamily (MFS) profile" evidence="8">
    <location>
        <begin position="14"/>
        <end position="437"/>
    </location>
</feature>
<feature type="transmembrane region" description="Helical" evidence="7">
    <location>
        <begin position="382"/>
        <end position="402"/>
    </location>
</feature>
<dbReference type="PROSITE" id="PS50850">
    <property type="entry name" value="MFS"/>
    <property type="match status" value="1"/>
</dbReference>
<comment type="subcellular location">
    <subcellularLocation>
        <location evidence="1">Cell membrane</location>
        <topology evidence="1">Multi-pass membrane protein</topology>
    </subcellularLocation>
</comment>
<feature type="transmembrane region" description="Helical" evidence="7">
    <location>
        <begin position="142"/>
        <end position="164"/>
    </location>
</feature>
<feature type="transmembrane region" description="Helical" evidence="7">
    <location>
        <begin position="348"/>
        <end position="370"/>
    </location>
</feature>
<keyword evidence="2" id="KW-0813">Transport</keyword>
<evidence type="ECO:0000256" key="4">
    <source>
        <dbReference type="ARBA" id="ARBA00022692"/>
    </source>
</evidence>
<dbReference type="InterPro" id="IPR050382">
    <property type="entry name" value="MFS_Na/Anion_cotransporter"/>
</dbReference>
<keyword evidence="3" id="KW-1003">Cell membrane</keyword>
<comment type="caution">
    <text evidence="9">The sequence shown here is derived from an EMBL/GenBank/DDBJ whole genome shotgun (WGS) entry which is preliminary data.</text>
</comment>
<dbReference type="PIRSF" id="PIRSF002808">
    <property type="entry name" value="Hexose_phosphate_transp"/>
    <property type="match status" value="1"/>
</dbReference>
<feature type="transmembrane region" description="Helical" evidence="7">
    <location>
        <begin position="50"/>
        <end position="68"/>
    </location>
</feature>
<dbReference type="InterPro" id="IPR036259">
    <property type="entry name" value="MFS_trans_sf"/>
</dbReference>
<feature type="transmembrane region" description="Helical" evidence="7">
    <location>
        <begin position="170"/>
        <end position="188"/>
    </location>
</feature>
<evidence type="ECO:0000256" key="1">
    <source>
        <dbReference type="ARBA" id="ARBA00004651"/>
    </source>
</evidence>
<dbReference type="InterPro" id="IPR000849">
    <property type="entry name" value="Sugar_P_transporter"/>
</dbReference>
<organism evidence="9 10">
    <name type="scientific">Megasphaera hominis</name>
    <dbReference type="NCBI Taxonomy" id="159836"/>
    <lineage>
        <taxon>Bacteria</taxon>
        <taxon>Bacillati</taxon>
        <taxon>Bacillota</taxon>
        <taxon>Negativicutes</taxon>
        <taxon>Veillonellales</taxon>
        <taxon>Veillonellaceae</taxon>
        <taxon>Megasphaera</taxon>
    </lineage>
</organism>
<dbReference type="EMBL" id="JACOGK010000014">
    <property type="protein sequence ID" value="MBC3536768.1"/>
    <property type="molecule type" value="Genomic_DNA"/>
</dbReference>